<dbReference type="KEGG" id="bex:A11Q_1519"/>
<dbReference type="EMBL" id="CP003537">
    <property type="protein sequence ID" value="AGH95735.1"/>
    <property type="molecule type" value="Genomic_DNA"/>
</dbReference>
<dbReference type="AlphaFoldDB" id="M4VB78"/>
<proteinExistence type="predicted"/>
<gene>
    <name evidence="1" type="ORF">A11Q_1519</name>
</gene>
<name>M4VB78_9BACT</name>
<dbReference type="STRING" id="1184267.A11Q_1519"/>
<dbReference type="HOGENOM" id="CLU_096349_0_0_7"/>
<sequence>MSNKLAMTVIYFTDGALIEDLQIRKSLLRIPEVLQCLRENQSEFLNSDLYIAMMDQRVFNQLNYHQKARLKQLLQNSLYERWLKQGIEPDLIVRRKDYADFSQLKEMFSRLATLDNLKVVTIGPGFDELEAYLRMMKLESNPLSDMISQDPKLGWFWEDVKSSIQLHS</sequence>
<dbReference type="OrthoDB" id="5292984at2"/>
<evidence type="ECO:0000313" key="1">
    <source>
        <dbReference type="EMBL" id="AGH95735.1"/>
    </source>
</evidence>
<dbReference type="Proteomes" id="UP000012040">
    <property type="component" value="Chromosome"/>
</dbReference>
<organism evidence="1 2">
    <name type="scientific">Pseudobdellovibrio exovorus JSS</name>
    <dbReference type="NCBI Taxonomy" id="1184267"/>
    <lineage>
        <taxon>Bacteria</taxon>
        <taxon>Pseudomonadati</taxon>
        <taxon>Bdellovibrionota</taxon>
        <taxon>Bdellovibrionia</taxon>
        <taxon>Bdellovibrionales</taxon>
        <taxon>Pseudobdellovibrionaceae</taxon>
        <taxon>Pseudobdellovibrio</taxon>
    </lineage>
</organism>
<dbReference type="eggNOG" id="ENOG50309Y0">
    <property type="taxonomic scope" value="Bacteria"/>
</dbReference>
<accession>M4VB78</accession>
<keyword evidence="2" id="KW-1185">Reference proteome</keyword>
<dbReference type="PATRIC" id="fig|1184267.3.peg.1536"/>
<dbReference type="RefSeq" id="WP_015470225.1">
    <property type="nucleotide sequence ID" value="NC_020813.1"/>
</dbReference>
<reference evidence="1 2" key="1">
    <citation type="journal article" date="2013" name="ISME J.">
        <title>By their genes ye shall know them: genomic signatures of predatory bacteria.</title>
        <authorList>
            <person name="Pasternak Z."/>
            <person name="Pietrokovski S."/>
            <person name="Rotem O."/>
            <person name="Gophna U."/>
            <person name="Lurie-Weinberger M.N."/>
            <person name="Jurkevitch E."/>
        </authorList>
    </citation>
    <scope>NUCLEOTIDE SEQUENCE [LARGE SCALE GENOMIC DNA]</scope>
    <source>
        <strain evidence="1 2">JSS</strain>
    </source>
</reference>
<evidence type="ECO:0000313" key="2">
    <source>
        <dbReference type="Proteomes" id="UP000012040"/>
    </source>
</evidence>
<protein>
    <submittedName>
        <fullName evidence="1">Uncharacterized protein</fullName>
    </submittedName>
</protein>